<comment type="caution">
    <text evidence="1">The sequence shown here is derived from an EMBL/GenBank/DDBJ whole genome shotgun (WGS) entry which is preliminary data.</text>
</comment>
<dbReference type="STRING" id="93759.A0A1R3KC97"/>
<reference evidence="2" key="1">
    <citation type="submission" date="2013-09" db="EMBL/GenBank/DDBJ databases">
        <title>Corchorus olitorius genome sequencing.</title>
        <authorList>
            <person name="Alam M."/>
            <person name="Haque M.S."/>
            <person name="Islam M.S."/>
            <person name="Emdad E.M."/>
            <person name="Islam M.M."/>
            <person name="Ahmed B."/>
            <person name="Halim A."/>
            <person name="Hossen Q.M.M."/>
            <person name="Hossain M.Z."/>
            <person name="Ahmed R."/>
            <person name="Khan M.M."/>
            <person name="Islam R."/>
            <person name="Rashid M.M."/>
            <person name="Khan S.A."/>
            <person name="Rahman M.S."/>
            <person name="Alam M."/>
            <person name="Yahiya A.S."/>
            <person name="Khan M.S."/>
            <person name="Azam M.S."/>
            <person name="Haque T."/>
            <person name="Lashkar M.Z.H."/>
            <person name="Akhand A.I."/>
            <person name="Morshed G."/>
            <person name="Roy S."/>
            <person name="Uddin K.S."/>
            <person name="Rabeya T."/>
            <person name="Hossain A.S."/>
            <person name="Chowdhury A."/>
            <person name="Snigdha A.R."/>
            <person name="Mortoza M.S."/>
            <person name="Matin S.A."/>
            <person name="Hoque S.M.E."/>
            <person name="Islam M.K."/>
            <person name="Roy D.K."/>
            <person name="Haider R."/>
            <person name="Moosa M.M."/>
            <person name="Elias S.M."/>
            <person name="Hasan A.M."/>
            <person name="Jahan S."/>
            <person name="Shafiuddin M."/>
            <person name="Mahmood N."/>
            <person name="Shommy N.S."/>
        </authorList>
    </citation>
    <scope>NUCLEOTIDE SEQUENCE [LARGE SCALE GENOMIC DNA]</scope>
    <source>
        <strain evidence="2">cv. O-4</strain>
    </source>
</reference>
<dbReference type="AlphaFoldDB" id="A0A1R3KC97"/>
<name>A0A1R3KC97_9ROSI</name>
<keyword evidence="2" id="KW-1185">Reference proteome</keyword>
<gene>
    <name evidence="1" type="ORF">COLO4_09380</name>
</gene>
<dbReference type="EMBL" id="AWUE01014230">
    <property type="protein sequence ID" value="OMP04706.1"/>
    <property type="molecule type" value="Genomic_DNA"/>
</dbReference>
<evidence type="ECO:0000313" key="2">
    <source>
        <dbReference type="Proteomes" id="UP000187203"/>
    </source>
</evidence>
<protein>
    <submittedName>
        <fullName evidence="1">Uncharacterized protein</fullName>
    </submittedName>
</protein>
<dbReference type="Proteomes" id="UP000187203">
    <property type="component" value="Unassembled WGS sequence"/>
</dbReference>
<organism evidence="1 2">
    <name type="scientific">Corchorus olitorius</name>
    <dbReference type="NCBI Taxonomy" id="93759"/>
    <lineage>
        <taxon>Eukaryota</taxon>
        <taxon>Viridiplantae</taxon>
        <taxon>Streptophyta</taxon>
        <taxon>Embryophyta</taxon>
        <taxon>Tracheophyta</taxon>
        <taxon>Spermatophyta</taxon>
        <taxon>Magnoliopsida</taxon>
        <taxon>eudicotyledons</taxon>
        <taxon>Gunneridae</taxon>
        <taxon>Pentapetalae</taxon>
        <taxon>rosids</taxon>
        <taxon>malvids</taxon>
        <taxon>Malvales</taxon>
        <taxon>Malvaceae</taxon>
        <taxon>Grewioideae</taxon>
        <taxon>Apeibeae</taxon>
        <taxon>Corchorus</taxon>
    </lineage>
</organism>
<evidence type="ECO:0000313" key="1">
    <source>
        <dbReference type="EMBL" id="OMP04706.1"/>
    </source>
</evidence>
<dbReference type="PANTHER" id="PTHR33702">
    <property type="entry name" value="BNAA09G40010D PROTEIN"/>
    <property type="match status" value="1"/>
</dbReference>
<sequence>MELLGKPFPGTSKKSWRRKQYQRLYDEEAMMIKSRKNIKVTRIGGKSRRFWRIKAIPKLRWKIASPLKLLTKLKNAYMKMMIGLAGNVGYLNTENMFGGKRIPKARKVPLGYSNSEFDQRLVYEICKALVATRELYPE</sequence>
<dbReference type="PANTHER" id="PTHR33702:SF16">
    <property type="match status" value="1"/>
</dbReference>
<dbReference type="OrthoDB" id="764584at2759"/>
<proteinExistence type="predicted"/>
<accession>A0A1R3KC97</accession>